<evidence type="ECO:0000256" key="3">
    <source>
        <dbReference type="ARBA" id="ARBA00022722"/>
    </source>
</evidence>
<dbReference type="EMBL" id="JAVMIP010000001">
    <property type="protein sequence ID" value="MDS3859529.1"/>
    <property type="molecule type" value="Genomic_DNA"/>
</dbReference>
<comment type="similarity">
    <text evidence="1">Belongs to the RecJ family.</text>
</comment>
<dbReference type="Pfam" id="PF01368">
    <property type="entry name" value="DHH"/>
    <property type="match status" value="1"/>
</dbReference>
<accession>A0AAE4JX64</accession>
<dbReference type="InterPro" id="IPR041122">
    <property type="entry name" value="RecJ_OB"/>
</dbReference>
<protein>
    <recommendedName>
        <fullName evidence="2">Single-stranded-DNA-specific exonuclease RecJ</fullName>
    </recommendedName>
</protein>
<dbReference type="Pfam" id="PF02272">
    <property type="entry name" value="DHHA1"/>
    <property type="match status" value="1"/>
</dbReference>
<evidence type="ECO:0000256" key="5">
    <source>
        <dbReference type="ARBA" id="ARBA00022839"/>
    </source>
</evidence>
<keyword evidence="4" id="KW-0378">Hydrolase</keyword>
<evidence type="ECO:0000256" key="1">
    <source>
        <dbReference type="ARBA" id="ARBA00005915"/>
    </source>
</evidence>
<dbReference type="GO" id="GO:0004527">
    <property type="term" value="F:exonuclease activity"/>
    <property type="evidence" value="ECO:0007669"/>
    <property type="project" value="UniProtKB-KW"/>
</dbReference>
<dbReference type="SUPFAM" id="SSF64182">
    <property type="entry name" value="DHH phosphoesterases"/>
    <property type="match status" value="1"/>
</dbReference>
<dbReference type="InterPro" id="IPR038763">
    <property type="entry name" value="DHH_sf"/>
</dbReference>
<reference evidence="10" key="1">
    <citation type="submission" date="2023-07" db="EMBL/GenBank/DDBJ databases">
        <authorList>
            <person name="Luz R."/>
            <person name="Cordeiro R."/>
            <person name="Fonseca A."/>
            <person name="Goncalves V."/>
        </authorList>
    </citation>
    <scope>NUCLEOTIDE SEQUENCE [LARGE SCALE GENOMIC DNA]</scope>
    <source>
        <strain evidence="10">BACA0444</strain>
    </source>
</reference>
<dbReference type="Gene3D" id="3.10.310.30">
    <property type="match status" value="1"/>
</dbReference>
<keyword evidence="5" id="KW-0269">Exonuclease</keyword>
<keyword evidence="10" id="KW-1185">Reference proteome</keyword>
<proteinExistence type="inferred from homology"/>
<dbReference type="PANTHER" id="PTHR30255">
    <property type="entry name" value="SINGLE-STRANDED-DNA-SPECIFIC EXONUCLEASE RECJ"/>
    <property type="match status" value="1"/>
</dbReference>
<dbReference type="PANTHER" id="PTHR30255:SF2">
    <property type="entry name" value="SINGLE-STRANDED-DNA-SPECIFIC EXONUCLEASE RECJ"/>
    <property type="match status" value="1"/>
</dbReference>
<name>A0AAE4JX64_9CYAN</name>
<dbReference type="Gene3D" id="3.90.1640.30">
    <property type="match status" value="1"/>
</dbReference>
<feature type="domain" description="RecJ OB" evidence="8">
    <location>
        <begin position="492"/>
        <end position="595"/>
    </location>
</feature>
<organism evidence="9 10">
    <name type="scientific">Pseudocalidococcus azoricus BACA0444</name>
    <dbReference type="NCBI Taxonomy" id="2918990"/>
    <lineage>
        <taxon>Bacteria</taxon>
        <taxon>Bacillati</taxon>
        <taxon>Cyanobacteriota</taxon>
        <taxon>Cyanophyceae</taxon>
        <taxon>Acaryochloridales</taxon>
        <taxon>Thermosynechococcaceae</taxon>
        <taxon>Pseudocalidococcus</taxon>
        <taxon>Pseudocalidococcus azoricus</taxon>
    </lineage>
</organism>
<evidence type="ECO:0000256" key="4">
    <source>
        <dbReference type="ARBA" id="ARBA00022801"/>
    </source>
</evidence>
<dbReference type="RefSeq" id="WP_322876839.1">
    <property type="nucleotide sequence ID" value="NZ_JAVMIP010000001.1"/>
</dbReference>
<dbReference type="InterPro" id="IPR003156">
    <property type="entry name" value="DHHA1_dom"/>
</dbReference>
<evidence type="ECO:0000259" key="6">
    <source>
        <dbReference type="Pfam" id="PF01368"/>
    </source>
</evidence>
<feature type="domain" description="DHHA1" evidence="7">
    <location>
        <begin position="354"/>
        <end position="476"/>
    </location>
</feature>
<dbReference type="Pfam" id="PF17768">
    <property type="entry name" value="RecJ_OB"/>
    <property type="match status" value="1"/>
</dbReference>
<evidence type="ECO:0000259" key="8">
    <source>
        <dbReference type="Pfam" id="PF17768"/>
    </source>
</evidence>
<evidence type="ECO:0000259" key="7">
    <source>
        <dbReference type="Pfam" id="PF02272"/>
    </source>
</evidence>
<dbReference type="Proteomes" id="UP001268256">
    <property type="component" value="Unassembled WGS sequence"/>
</dbReference>
<sequence length="790" mass="87258">MVVWQQLAAATPPGPFISAIKSLHPEAGKSTAQVLWQRGWRNIAAIKSFLFPEDYKPTSAFAFAEMSQAVERIAQARRDQEKVAIWGDFDADGVTATAVLWEGLGQFFPQHERLIYYIPNRLTESHGLSMIGLAQLQAQGCTLIITCDTGSTNLEEIRYAAGLGMDVIITDHHTLPPYRPHVTALINPREFADDHPLRYLSGVAVAYKFIEALYEEFPTVPQLPLDRYLDLVAIGLIADLVELQGDCRYLAQRGIAQLKSQKRPGLAALLKNARQKGDRPTDISFGLGPRINAVSRIYGDASLCVELLTTQDPQRAAELAQAAELANDRRKALQKTILNQAEKEIARLDLSTTYVIVLMHPQWSVGLVGVVAGQLAKKYGRPVILLRAEGLELADGDLGELDLASEPNALPYPGNEIEPPDLARGSARSIGGLDLYELLNQHLHLLHRFGGHPFAAGLSLPIQNVPLLREGLNQALGQRWGGQPPIEPAIGIDLDVPVAELGAGLFRELKLLEPYGLGNPGVTLRLQGVEIQKPWRNGLKDIQGQTQNYSFVTFTILDPESGHQAAGIWWDHQPQDIPPGRCDLVGELNFNTKDNQYVFHVRDLQPAPYANVLPGHSTRLEILDYRYRPIPPLPEPVLTLETPPQTWTEWRQWLTQAQRAAIPLALIYSHPPRTTPTQAWQRLIGITKHLSRTGAQIGLDRLQQELGLSALAVTKGLDTLTALGVEIFVYPQPEQPNAQPAISCRYPQAIAANPQAVEQFALTVAEEQFRRHYLAQVPTPTLRQVAGQSA</sequence>
<dbReference type="InterPro" id="IPR001667">
    <property type="entry name" value="DDH_dom"/>
</dbReference>
<feature type="domain" description="DDH" evidence="6">
    <location>
        <begin position="82"/>
        <end position="235"/>
    </location>
</feature>
<evidence type="ECO:0000313" key="10">
    <source>
        <dbReference type="Proteomes" id="UP001268256"/>
    </source>
</evidence>
<dbReference type="InterPro" id="IPR051673">
    <property type="entry name" value="SSDNA_exonuclease_RecJ"/>
</dbReference>
<keyword evidence="3" id="KW-0540">Nuclease</keyword>
<evidence type="ECO:0000256" key="2">
    <source>
        <dbReference type="ARBA" id="ARBA00019841"/>
    </source>
</evidence>
<comment type="caution">
    <text evidence="9">The sequence shown here is derived from an EMBL/GenBank/DDBJ whole genome shotgun (WGS) entry which is preliminary data.</text>
</comment>
<dbReference type="GO" id="GO:0003676">
    <property type="term" value="F:nucleic acid binding"/>
    <property type="evidence" value="ECO:0007669"/>
    <property type="project" value="InterPro"/>
</dbReference>
<dbReference type="AlphaFoldDB" id="A0AAE4JX64"/>
<gene>
    <name evidence="9" type="ORF">RIF25_01780</name>
</gene>
<evidence type="ECO:0000313" key="9">
    <source>
        <dbReference type="EMBL" id="MDS3859529.1"/>
    </source>
</evidence>